<proteinExistence type="predicted"/>
<evidence type="ECO:0000313" key="3">
    <source>
        <dbReference type="Proteomes" id="UP000031737"/>
    </source>
</evidence>
<reference evidence="2 3" key="1">
    <citation type="submission" date="2013-07" db="EMBL/GenBank/DDBJ databases">
        <authorList>
            <person name="Stoco P.H."/>
            <person name="Wagner G."/>
            <person name="Gerber A."/>
            <person name="Zaha A."/>
            <person name="Thompson C."/>
            <person name="Bartholomeu D.C."/>
            <person name="Luckemeyer D.D."/>
            <person name="Bahia D."/>
            <person name="Loreto E."/>
            <person name="Prestes E.B."/>
            <person name="Lima F.M."/>
            <person name="Rodrigues-Luiz G."/>
            <person name="Vallejo G.A."/>
            <person name="Filho J.F."/>
            <person name="Monteiro K.M."/>
            <person name="Tyler K.M."/>
            <person name="de Almeida L.G."/>
            <person name="Ortiz M.F."/>
            <person name="Siervo M.A."/>
            <person name="de Moraes M.H."/>
            <person name="Cunha O.L."/>
            <person name="Mendonca-Neto R."/>
            <person name="Silva R."/>
            <person name="Teixeira S.M."/>
            <person name="Murta S.M."/>
            <person name="Sincero T.C."/>
            <person name="Mendes T.A."/>
            <person name="Urmenyi T.P."/>
            <person name="Silva V.G."/>
            <person name="da Rocha W.D."/>
            <person name="Andersson B."/>
            <person name="Romanha A.J."/>
            <person name="Steindel M."/>
            <person name="de Vasconcelos A.T."/>
            <person name="Grisard E.C."/>
        </authorList>
    </citation>
    <scope>NUCLEOTIDE SEQUENCE [LARGE SCALE GENOMIC DNA]</scope>
    <source>
        <strain evidence="2 3">SC58</strain>
    </source>
</reference>
<dbReference type="AlphaFoldDB" id="A0A061J912"/>
<accession>A0A061J912</accession>
<sequence>MGHACSKTANAAALEQRRIDRERRLGLVSVSKPNQKCRFLSEPGENLSLNMSQNHAPIGRKTAPLLGTKPAVSHMQLYQGLDSNKPPVTRAVQNIAARPSPQLMPLGLNMRSPTQSRTYSPTTATRQPISNMGKTASIQFDWAKQRDSVQRSRSVRTRQASMKGDAEVTIKSTIKPVVRLALNLLCAEEIQCRAEISTEAMTKFKSLEDKIASINGLEIIRLSGLELLKLKYESRKAVVEQEVGERRLLRFWMKQTLEEDRLKDLIDATQRRHNTSVSSFSSLNPGSRVSASHGRQSAQIIEMRRKSPVKHTVYCDREGEDATTGKLPLKKAITDLTPDFRRTTSTEEDMQSDELNRKIGRQMCLIRQTIPSYSPKSLYLVPDASSNNLYLGKECPESEFRSSEQISPRLWSKLPEVEHSVSSYRSTFIDPFKTPRGRTPVELKNDSDLAMKKRLAALLMV</sequence>
<name>A0A061J912_TRYRA</name>
<gene>
    <name evidence="2" type="ORF">TRSC58_01430</name>
</gene>
<evidence type="ECO:0000313" key="2">
    <source>
        <dbReference type="EMBL" id="ESL10830.1"/>
    </source>
</evidence>
<dbReference type="Proteomes" id="UP000031737">
    <property type="component" value="Unassembled WGS sequence"/>
</dbReference>
<comment type="caution">
    <text evidence="2">The sequence shown here is derived from an EMBL/GenBank/DDBJ whole genome shotgun (WGS) entry which is preliminary data.</text>
</comment>
<protein>
    <submittedName>
        <fullName evidence="2">Uncharacterized protein</fullName>
    </submittedName>
</protein>
<feature type="region of interest" description="Disordered" evidence="1">
    <location>
        <begin position="276"/>
        <end position="297"/>
    </location>
</feature>
<dbReference type="EMBL" id="AUPL01001430">
    <property type="protein sequence ID" value="ESL10830.1"/>
    <property type="molecule type" value="Genomic_DNA"/>
</dbReference>
<organism evidence="2 3">
    <name type="scientific">Trypanosoma rangeli SC58</name>
    <dbReference type="NCBI Taxonomy" id="429131"/>
    <lineage>
        <taxon>Eukaryota</taxon>
        <taxon>Discoba</taxon>
        <taxon>Euglenozoa</taxon>
        <taxon>Kinetoplastea</taxon>
        <taxon>Metakinetoplastina</taxon>
        <taxon>Trypanosomatida</taxon>
        <taxon>Trypanosomatidae</taxon>
        <taxon>Trypanosoma</taxon>
        <taxon>Herpetosoma</taxon>
    </lineage>
</organism>
<dbReference type="OrthoDB" id="241347at2759"/>
<dbReference type="VEuPathDB" id="TriTrypDB:TRSC58_01430"/>
<evidence type="ECO:0000256" key="1">
    <source>
        <dbReference type="SAM" id="MobiDB-lite"/>
    </source>
</evidence>
<keyword evidence="3" id="KW-1185">Reference proteome</keyword>